<comment type="caution">
    <text evidence="1">The sequence shown here is derived from an EMBL/GenBank/DDBJ whole genome shotgun (WGS) entry which is preliminary data.</text>
</comment>
<organism evidence="1 2">
    <name type="scientific">Asanoa siamensis</name>
    <dbReference type="NCBI Taxonomy" id="926357"/>
    <lineage>
        <taxon>Bacteria</taxon>
        <taxon>Bacillati</taxon>
        <taxon>Actinomycetota</taxon>
        <taxon>Actinomycetes</taxon>
        <taxon>Micromonosporales</taxon>
        <taxon>Micromonosporaceae</taxon>
        <taxon>Asanoa</taxon>
    </lineage>
</organism>
<accession>A0ABQ4CSS1</accession>
<evidence type="ECO:0000313" key="2">
    <source>
        <dbReference type="Proteomes" id="UP000604117"/>
    </source>
</evidence>
<reference evidence="1 2" key="1">
    <citation type="submission" date="2021-01" db="EMBL/GenBank/DDBJ databases">
        <title>Whole genome shotgun sequence of Asanoa siamensis NBRC 107932.</title>
        <authorList>
            <person name="Komaki H."/>
            <person name="Tamura T."/>
        </authorList>
    </citation>
    <scope>NUCLEOTIDE SEQUENCE [LARGE SCALE GENOMIC DNA]</scope>
    <source>
        <strain evidence="1 2">NBRC 107932</strain>
    </source>
</reference>
<keyword evidence="2" id="KW-1185">Reference proteome</keyword>
<protein>
    <submittedName>
        <fullName evidence="1">Uncharacterized protein</fullName>
    </submittedName>
</protein>
<name>A0ABQ4CSS1_9ACTN</name>
<gene>
    <name evidence="1" type="ORF">Asi02nite_38530</name>
</gene>
<evidence type="ECO:0000313" key="1">
    <source>
        <dbReference type="EMBL" id="GIF74335.1"/>
    </source>
</evidence>
<dbReference type="EMBL" id="BONE01000030">
    <property type="protein sequence ID" value="GIF74335.1"/>
    <property type="molecule type" value="Genomic_DNA"/>
</dbReference>
<sequence length="54" mass="6151">MITLGDVRAWALALPSVIEKPHFRLPGFRVAATLIELGWRHRAPKRLVAAYDNR</sequence>
<dbReference type="RefSeq" id="WP_203714819.1">
    <property type="nucleotide sequence ID" value="NZ_BONE01000030.1"/>
</dbReference>
<proteinExistence type="predicted"/>
<dbReference type="Proteomes" id="UP000604117">
    <property type="component" value="Unassembled WGS sequence"/>
</dbReference>